<dbReference type="FunFam" id="1.10.274.100:FF:000006">
    <property type="entry name" value="DNA-directed RNA polymerase subunit"/>
    <property type="match status" value="1"/>
</dbReference>
<dbReference type="InterPro" id="IPR042102">
    <property type="entry name" value="RNA_pol_Rpb1_3_sf"/>
</dbReference>
<keyword evidence="17" id="KW-1185">Reference proteome</keyword>
<dbReference type="FunFam" id="4.10.860.120:FF:000006">
    <property type="entry name" value="DNA-directed RNA polymerase subunit"/>
    <property type="match status" value="1"/>
</dbReference>
<dbReference type="Gene3D" id="1.10.357.120">
    <property type="match status" value="1"/>
</dbReference>
<organism evidence="16 17">
    <name type="scientific">Fusarium avenaceum</name>
    <dbReference type="NCBI Taxonomy" id="40199"/>
    <lineage>
        <taxon>Eukaryota</taxon>
        <taxon>Fungi</taxon>
        <taxon>Dikarya</taxon>
        <taxon>Ascomycota</taxon>
        <taxon>Pezizomycotina</taxon>
        <taxon>Sordariomycetes</taxon>
        <taxon>Hypocreomycetidae</taxon>
        <taxon>Hypocreales</taxon>
        <taxon>Nectriaceae</taxon>
        <taxon>Fusarium</taxon>
        <taxon>Fusarium tricinctum species complex</taxon>
    </lineage>
</organism>
<dbReference type="InterPro" id="IPR007083">
    <property type="entry name" value="RNA_pol_Rpb1_4"/>
</dbReference>
<dbReference type="InterPro" id="IPR006592">
    <property type="entry name" value="RNA_pol_N"/>
</dbReference>
<dbReference type="InterPro" id="IPR047107">
    <property type="entry name" value="DNA-dir_RNA_pol1_lsu_C"/>
</dbReference>
<dbReference type="Pfam" id="PF00623">
    <property type="entry name" value="RNA_pol_Rpb1_2"/>
    <property type="match status" value="1"/>
</dbReference>
<dbReference type="Gene3D" id="1.10.132.30">
    <property type="match status" value="1"/>
</dbReference>
<dbReference type="Gene3D" id="3.30.70.2850">
    <property type="match status" value="1"/>
</dbReference>
<dbReference type="GO" id="GO:0003677">
    <property type="term" value="F:DNA binding"/>
    <property type="evidence" value="ECO:0007669"/>
    <property type="project" value="InterPro"/>
</dbReference>
<keyword evidence="13" id="KW-0175">Coiled coil</keyword>
<evidence type="ECO:0000313" key="16">
    <source>
        <dbReference type="EMBL" id="KAG5662256.1"/>
    </source>
</evidence>
<keyword evidence="8" id="KW-0460">Magnesium</keyword>
<evidence type="ECO:0000256" key="2">
    <source>
        <dbReference type="ARBA" id="ARBA00006460"/>
    </source>
</evidence>
<evidence type="ECO:0000256" key="12">
    <source>
        <dbReference type="RuleBase" id="RU004279"/>
    </source>
</evidence>
<dbReference type="InterPro" id="IPR045867">
    <property type="entry name" value="DNA-dir_RpoC_beta_prime"/>
</dbReference>
<gene>
    <name evidence="16" type="ORF">KAF25_004495</name>
</gene>
<feature type="region of interest" description="Disordered" evidence="14">
    <location>
        <begin position="1450"/>
        <end position="1537"/>
    </location>
</feature>
<evidence type="ECO:0000256" key="6">
    <source>
        <dbReference type="ARBA" id="ARBA00022723"/>
    </source>
</evidence>
<comment type="function">
    <text evidence="12">DNA-dependent RNA polymerase catalyzes the transcription of DNA into RNA using the four ribonucleoside triphosphates as substrates.</text>
</comment>
<feature type="compositionally biased region" description="Acidic residues" evidence="14">
    <location>
        <begin position="1461"/>
        <end position="1474"/>
    </location>
</feature>
<dbReference type="InterPro" id="IPR044893">
    <property type="entry name" value="RNA_pol_Rpb1_clamp_domain"/>
</dbReference>
<dbReference type="Proteomes" id="UP000782241">
    <property type="component" value="Unassembled WGS sequence"/>
</dbReference>
<proteinExistence type="inferred from homology"/>
<dbReference type="CDD" id="cd02735">
    <property type="entry name" value="RNAP_I_Rpa1_C"/>
    <property type="match status" value="1"/>
</dbReference>
<dbReference type="Pfam" id="PF05000">
    <property type="entry name" value="RNA_pol_Rpb1_4"/>
    <property type="match status" value="1"/>
</dbReference>
<feature type="coiled-coil region" evidence="13">
    <location>
        <begin position="494"/>
        <end position="531"/>
    </location>
</feature>
<dbReference type="InterPro" id="IPR007081">
    <property type="entry name" value="RNA_pol_Rpb1_5"/>
</dbReference>
<evidence type="ECO:0000256" key="4">
    <source>
        <dbReference type="ARBA" id="ARBA00022679"/>
    </source>
</evidence>
<evidence type="ECO:0000259" key="15">
    <source>
        <dbReference type="SMART" id="SM00663"/>
    </source>
</evidence>
<dbReference type="GO" id="GO:0005736">
    <property type="term" value="C:RNA polymerase I complex"/>
    <property type="evidence" value="ECO:0007669"/>
    <property type="project" value="TreeGrafter"/>
</dbReference>
<keyword evidence="4 12" id="KW-0808">Transferase</keyword>
<dbReference type="Gene3D" id="4.10.860.120">
    <property type="entry name" value="RNA polymerase II, clamp domain"/>
    <property type="match status" value="1"/>
</dbReference>
<sequence>MGSLKDDAKGSHTGDTPSRARNGGPCIGLNFCRPAPPKNCSLAKLPTTTCTIYLHFACCAGEWISSVNPKRRSIAKIFARKSDNNVTMNIAQPISSGVESVEFTFLSPKEIRAISVKRIENDETFDGLLNPVPGGLYDPALGSWGDAPCTTCNLNQATCPGHAGHIQLPVPVYHPVFMDQAYRLLKATCVYCKGFRLPQKELHKYVCKLKLLQYGLIQEAHMVGVIGENDLAIELGDFSGLESEAEEEGGSNSIDSVTRARDKYVDKCLRGIKVKRGDTKRGKHEGSSEMRREIIKEFLAEITKRRLCASCGGISPSYRKDRFVKVFERSLSDKEKAKMAQKNFKQADAMARIHQVTTKQKVDGYSSDEGVADVASPTLEKAHIDEDGLDHDTDMLDADAAATSSAPQRYISAMEVRARLNELFIKEQELVSLLYNAKPPTRNSTKVAPDMFFLTTILVPPNRYRPEARTGEQEISEAQQNSLYKNILRGCGTIARLHRQLQEEQADFNQLHQASTELQEAINALIDKNKNPVQGAAAKRNEDGIKQKLEKKEGLFRKNMMGKRVNYAARSVISPDPNIETNEIGVPPVFAKKLTYPEPVTSHNFRDMQQAVINGVDKWPGAFAIENENGQIVNLRNKSVDDRVSLANQLLAPSSSNAARTRNKKVYRHLTNGDVVLMNRQPTLHKPSIMGHRVRVLPGEKTIRMHYANCNTYNADFDGDEMNMHFPQNEVARAEALQIADTDHQYLSGTAGKPLRGLIQDHISVSVALCNRDTFFTKGDYQQLVYNALRPESGHIVGERIELVAPAVIRPVARWTGKQVITTILKNMQPPNCGGLCMKAETQIKASQWGNNSEEGSVLFQDGEFITGILDKSQIGPSSGGVIHAVHEIYGPAVAGKLLSSLGRLLTRYLNMRAFSCGMDDLRLTPEGERARREALTPADSVGLKVASSYVSLEQIPGPRDPLLLERLEEVLRDDSKQEGLDLLMKEGLSGITDKIQTATMPIGLEKPFPFNQMQAMTTSGAKGSRVNASLISCNLGQQVLEGRRVPIMVSGKSLPCFNPFETHARAGGYIVQRFLTGIRPQEYYFHHMAGREGLIDTAVKTSRSGYLQRCVIKGMEGLTVAYDTTVRDADGSMIQFLYGEDGLDVSKQKYLTDFSFILENVTSEAAQLRYDPSVGERLGLHRDSITKYMKKALKHNDIKDPKAQDPLSGLFNPATTAFATSENFYKAMSSYLKENKDGLVRDKSDKNKLALSRVSLNKKNAEMLFAMKYLRSLVEPGEAVGIVAGQSVGEPSTQMTLNTFHLAGHSAKNVTLGIPRLREILMTASNHISTPAMSLYPIEEMSAEDVDIFAKSISVLPLGFILDSISVKEKVGHGKLHNSAKIYQVDLKFFDSKEYTKTYAISTSDVVDTVESKLLRRLLALVKKDIKKRMTLSTMATPDVGVKAGVVETAAPNTETGGNFDEDDEDDEGDDDATNAKQRANRSEAVSYGPNDDDDDAVQQEMERDAADVDVDDEGFGSSLRHAEGGEDDEDGDDINWSAKARSDRVLEQNAEITDFVFDEKNGTACSFTLEFESTIPKVLMLNLVQDAVKKTVIQEISGVGACTFVEEKGTKVIHTAGVNLQAMQRYSDFIDPNRIQTNDIAAVLAVYGVEAARQNIVQELAGVFGSHGIKVDNRHLNLIGDHMTRNGGFTPFNRMGLNGNVSPFTKMSFETTLAFLKDAVLDGDWDDLSTPSGRLVMGRLGKVGTGGFDVLAQLPTYHVDSLA</sequence>
<dbReference type="GO" id="GO:0006351">
    <property type="term" value="P:DNA-templated transcription"/>
    <property type="evidence" value="ECO:0007669"/>
    <property type="project" value="InterPro"/>
</dbReference>
<evidence type="ECO:0000256" key="8">
    <source>
        <dbReference type="ARBA" id="ARBA00022842"/>
    </source>
</evidence>
<dbReference type="PANTHER" id="PTHR19376:SF11">
    <property type="entry name" value="DNA-DIRECTED RNA POLYMERASE I SUBUNIT RPA1"/>
    <property type="match status" value="1"/>
</dbReference>
<comment type="subcellular location">
    <subcellularLocation>
        <location evidence="1">Nucleus</location>
    </subcellularLocation>
</comment>
<dbReference type="EMBL" id="JAGPUO010000006">
    <property type="protein sequence ID" value="KAG5662256.1"/>
    <property type="molecule type" value="Genomic_DNA"/>
</dbReference>
<evidence type="ECO:0000256" key="7">
    <source>
        <dbReference type="ARBA" id="ARBA00022833"/>
    </source>
</evidence>
<dbReference type="Pfam" id="PF04983">
    <property type="entry name" value="RNA_pol_Rpb1_3"/>
    <property type="match status" value="1"/>
</dbReference>
<dbReference type="InterPro" id="IPR000722">
    <property type="entry name" value="RNA_pol_asu"/>
</dbReference>
<feature type="domain" description="RNA polymerase N-terminal" evidence="15">
    <location>
        <begin position="450"/>
        <end position="770"/>
    </location>
</feature>
<dbReference type="Pfam" id="PF04998">
    <property type="entry name" value="RNA_pol_Rpb1_5"/>
    <property type="match status" value="1"/>
</dbReference>
<dbReference type="SUPFAM" id="SSF64484">
    <property type="entry name" value="beta and beta-prime subunits of DNA dependent RNA-polymerase"/>
    <property type="match status" value="1"/>
</dbReference>
<comment type="caution">
    <text evidence="16">The sequence shown here is derived from an EMBL/GenBank/DDBJ whole genome shotgun (WGS) entry which is preliminary data.</text>
</comment>
<dbReference type="Gene3D" id="1.10.274.100">
    <property type="entry name" value="RNA polymerase Rpb1, domain 3"/>
    <property type="match status" value="1"/>
</dbReference>
<dbReference type="CDD" id="cd01435">
    <property type="entry name" value="RNAP_I_RPA1_N"/>
    <property type="match status" value="1"/>
</dbReference>
<protein>
    <recommendedName>
        <fullName evidence="12">DNA-directed RNA polymerase subunit</fullName>
        <ecNumber evidence="12">2.7.7.6</ecNumber>
    </recommendedName>
</protein>
<dbReference type="FunFam" id="2.40.40.20:FF:000019">
    <property type="entry name" value="DNA-directed RNA polymerase II subunit RPB1"/>
    <property type="match status" value="1"/>
</dbReference>
<evidence type="ECO:0000256" key="1">
    <source>
        <dbReference type="ARBA" id="ARBA00004123"/>
    </source>
</evidence>
<evidence type="ECO:0000313" key="17">
    <source>
        <dbReference type="Proteomes" id="UP000782241"/>
    </source>
</evidence>
<dbReference type="GO" id="GO:0003899">
    <property type="term" value="F:DNA-directed RNA polymerase activity"/>
    <property type="evidence" value="ECO:0007669"/>
    <property type="project" value="UniProtKB-EC"/>
</dbReference>
<keyword evidence="10" id="KW-0539">Nucleus</keyword>
<evidence type="ECO:0000256" key="11">
    <source>
        <dbReference type="ARBA" id="ARBA00048552"/>
    </source>
</evidence>
<evidence type="ECO:0000256" key="5">
    <source>
        <dbReference type="ARBA" id="ARBA00022695"/>
    </source>
</evidence>
<dbReference type="InterPro" id="IPR015699">
    <property type="entry name" value="DNA-dir_RNA_pol1_lsu_N"/>
</dbReference>
<dbReference type="InterPro" id="IPR007066">
    <property type="entry name" value="RNA_pol_Rpb1_3"/>
</dbReference>
<keyword evidence="9 12" id="KW-0804">Transcription</keyword>
<evidence type="ECO:0000256" key="9">
    <source>
        <dbReference type="ARBA" id="ARBA00023163"/>
    </source>
</evidence>
<dbReference type="Pfam" id="PF04997">
    <property type="entry name" value="RNA_pol_Rpb1_1"/>
    <property type="match status" value="2"/>
</dbReference>
<dbReference type="InterPro" id="IPR038120">
    <property type="entry name" value="Rpb1_funnel_sf"/>
</dbReference>
<accession>A0A9P7H466</accession>
<dbReference type="Gene3D" id="2.40.40.20">
    <property type="match status" value="1"/>
</dbReference>
<comment type="catalytic activity">
    <reaction evidence="11 12">
        <text>RNA(n) + a ribonucleoside 5'-triphosphate = RNA(n+1) + diphosphate</text>
        <dbReference type="Rhea" id="RHEA:21248"/>
        <dbReference type="Rhea" id="RHEA-COMP:14527"/>
        <dbReference type="Rhea" id="RHEA-COMP:17342"/>
        <dbReference type="ChEBI" id="CHEBI:33019"/>
        <dbReference type="ChEBI" id="CHEBI:61557"/>
        <dbReference type="ChEBI" id="CHEBI:140395"/>
        <dbReference type="EC" id="2.7.7.6"/>
    </reaction>
</comment>
<dbReference type="EC" id="2.7.7.6" evidence="12"/>
<feature type="region of interest" description="Disordered" evidence="14">
    <location>
        <begin position="1"/>
        <end position="20"/>
    </location>
</feature>
<dbReference type="SMART" id="SM00663">
    <property type="entry name" value="RPOLA_N"/>
    <property type="match status" value="1"/>
</dbReference>
<evidence type="ECO:0000256" key="14">
    <source>
        <dbReference type="SAM" id="MobiDB-lite"/>
    </source>
</evidence>
<reference evidence="16" key="1">
    <citation type="submission" date="2021-04" db="EMBL/GenBank/DDBJ databases">
        <title>Draft genome of Fusarium avenaceum strain F156N33, isolated from an atmospheric sample in Virginia.</title>
        <authorList>
            <person name="Yang S."/>
            <person name="Vinatzer B.A."/>
            <person name="Coleman J."/>
        </authorList>
    </citation>
    <scope>NUCLEOTIDE SEQUENCE</scope>
    <source>
        <strain evidence="16">F156N33</strain>
    </source>
</reference>
<evidence type="ECO:0000256" key="3">
    <source>
        <dbReference type="ARBA" id="ARBA00022478"/>
    </source>
</evidence>
<keyword evidence="7" id="KW-0862">Zinc</keyword>
<dbReference type="PANTHER" id="PTHR19376">
    <property type="entry name" value="DNA-DIRECTED RNA POLYMERASE"/>
    <property type="match status" value="1"/>
</dbReference>
<evidence type="ECO:0000256" key="13">
    <source>
        <dbReference type="SAM" id="Coils"/>
    </source>
</evidence>
<evidence type="ECO:0000256" key="10">
    <source>
        <dbReference type="ARBA" id="ARBA00023242"/>
    </source>
</evidence>
<name>A0A9P7H466_9HYPO</name>
<keyword evidence="5 12" id="KW-0548">Nucleotidyltransferase</keyword>
<keyword evidence="6" id="KW-0479">Metal-binding</keyword>
<dbReference type="Gene3D" id="3.30.1490.180">
    <property type="entry name" value="RNA polymerase ii"/>
    <property type="match status" value="1"/>
</dbReference>
<comment type="similarity">
    <text evidence="2 12">Belongs to the RNA polymerase beta' chain family.</text>
</comment>
<feature type="compositionally biased region" description="Basic and acidic residues" evidence="14">
    <location>
        <begin position="1"/>
        <end position="12"/>
    </location>
</feature>
<dbReference type="InterPro" id="IPR007080">
    <property type="entry name" value="RNA_pol_Rpb1_1"/>
</dbReference>
<dbReference type="GO" id="GO:0046872">
    <property type="term" value="F:metal ion binding"/>
    <property type="evidence" value="ECO:0007669"/>
    <property type="project" value="UniProtKB-KW"/>
</dbReference>
<dbReference type="FunFam" id="3.30.1490.180:FF:000003">
    <property type="entry name" value="DNA-directed RNA polymerase subunit"/>
    <property type="match status" value="1"/>
</dbReference>
<keyword evidence="3 12" id="KW-0240">DNA-directed RNA polymerase</keyword>